<dbReference type="Proteomes" id="UP000285278">
    <property type="component" value="Unassembled WGS sequence"/>
</dbReference>
<organism evidence="8 9">
    <name type="scientific">Corynebacterium falsenii</name>
    <dbReference type="NCBI Taxonomy" id="108486"/>
    <lineage>
        <taxon>Bacteria</taxon>
        <taxon>Bacillati</taxon>
        <taxon>Actinomycetota</taxon>
        <taxon>Actinomycetes</taxon>
        <taxon>Mycobacteriales</taxon>
        <taxon>Corynebacteriaceae</taxon>
        <taxon>Corynebacterium</taxon>
    </lineage>
</organism>
<feature type="transmembrane region" description="Helical" evidence="7">
    <location>
        <begin position="82"/>
        <end position="102"/>
    </location>
</feature>
<dbReference type="GO" id="GO:0005886">
    <property type="term" value="C:plasma membrane"/>
    <property type="evidence" value="ECO:0007669"/>
    <property type="project" value="TreeGrafter"/>
</dbReference>
<feature type="transmembrane region" description="Helical" evidence="7">
    <location>
        <begin position="345"/>
        <end position="367"/>
    </location>
</feature>
<evidence type="ECO:0000256" key="5">
    <source>
        <dbReference type="ARBA" id="ARBA00023136"/>
    </source>
</evidence>
<evidence type="ECO:0000256" key="1">
    <source>
        <dbReference type="ARBA" id="ARBA00004141"/>
    </source>
</evidence>
<feature type="transmembrane region" description="Helical" evidence="7">
    <location>
        <begin position="201"/>
        <end position="218"/>
    </location>
</feature>
<feature type="transmembrane region" description="Helical" evidence="7">
    <location>
        <begin position="260"/>
        <end position="281"/>
    </location>
</feature>
<sequence>MSSSAPRRPAPPLRATPTRIASLATSTLSTLSTPSTRPKSARPLAHLASADENHDGTRDTDAPGTHDPSTDASEVCADTRTILGLAWPALVVLAATPLYLLWDTAVVGRLGALDLAALAAGATVLSTVTTQLTFLSYGTTARAARHYGAGRRSSAIYEGVQASWVAVGVGAVLAAIVFSFAPHIMGFFSSDATVVHLATQWMRVTCLSVIPALLVMAGNGWLRGMSNTRLPLYFTLAGVIPMAITVPWSVGRYGMVGSAYANVFGESIIAACFLGALVVFWRREGDGRPLSPQWNVIKAQLTMGRDLIARSLSFQVAFISAAAVAGRMGSAPLAAHQILLQLWNFLTLVLDSVAIAAQALVGAALGAGSARHARRVGNIVLRFSVAASVLLALCLGSGAGVIPRLFTQDPAVLSTMAGPWWMLVVLVLMGGVVFALDGVLLGAADVAFLRTATMVSVIVGFIPVVWMAYIFHWGLVGVWCGLLGFISIRLAAVVWRYRGSAWTDNAL</sequence>
<feature type="transmembrane region" description="Helical" evidence="7">
    <location>
        <begin position="447"/>
        <end position="470"/>
    </location>
</feature>
<evidence type="ECO:0000313" key="9">
    <source>
        <dbReference type="Proteomes" id="UP000285278"/>
    </source>
</evidence>
<feature type="region of interest" description="Disordered" evidence="6">
    <location>
        <begin position="1"/>
        <end position="73"/>
    </location>
</feature>
<evidence type="ECO:0000256" key="2">
    <source>
        <dbReference type="ARBA" id="ARBA00010199"/>
    </source>
</evidence>
<dbReference type="Pfam" id="PF01554">
    <property type="entry name" value="MatE"/>
    <property type="match status" value="2"/>
</dbReference>
<dbReference type="NCBIfam" id="TIGR00797">
    <property type="entry name" value="matE"/>
    <property type="match status" value="1"/>
</dbReference>
<proteinExistence type="inferred from homology"/>
<keyword evidence="4 7" id="KW-1133">Transmembrane helix</keyword>
<accession>A0A418Q784</accession>
<feature type="transmembrane region" description="Helical" evidence="7">
    <location>
        <begin position="420"/>
        <end position="440"/>
    </location>
</feature>
<keyword evidence="9" id="KW-1185">Reference proteome</keyword>
<comment type="subcellular location">
    <subcellularLocation>
        <location evidence="1">Membrane</location>
        <topology evidence="1">Multi-pass membrane protein</topology>
    </subcellularLocation>
</comment>
<dbReference type="PANTHER" id="PTHR42893:SF46">
    <property type="entry name" value="PROTEIN DETOXIFICATION 44, CHLOROPLASTIC"/>
    <property type="match status" value="1"/>
</dbReference>
<evidence type="ECO:0000256" key="7">
    <source>
        <dbReference type="SAM" id="Phobius"/>
    </source>
</evidence>
<keyword evidence="3 7" id="KW-0812">Transmembrane</keyword>
<dbReference type="GO" id="GO:0042910">
    <property type="term" value="F:xenobiotic transmembrane transporter activity"/>
    <property type="evidence" value="ECO:0007669"/>
    <property type="project" value="InterPro"/>
</dbReference>
<dbReference type="EMBL" id="QXJK01000005">
    <property type="protein sequence ID" value="RIX34972.1"/>
    <property type="molecule type" value="Genomic_DNA"/>
</dbReference>
<dbReference type="InterPro" id="IPR002528">
    <property type="entry name" value="MATE_fam"/>
</dbReference>
<dbReference type="OrthoDB" id="5242355at2"/>
<dbReference type="STRING" id="1451189.CFAL_06365"/>
<feature type="transmembrane region" description="Helical" evidence="7">
    <location>
        <begin position="159"/>
        <end position="181"/>
    </location>
</feature>
<dbReference type="PANTHER" id="PTHR42893">
    <property type="entry name" value="PROTEIN DETOXIFICATION 44, CHLOROPLASTIC-RELATED"/>
    <property type="match status" value="1"/>
</dbReference>
<evidence type="ECO:0000256" key="4">
    <source>
        <dbReference type="ARBA" id="ARBA00022989"/>
    </source>
</evidence>
<name>A0A418Q784_9CORY</name>
<protein>
    <submittedName>
        <fullName evidence="8">MATE family efflux transporter</fullName>
    </submittedName>
</protein>
<dbReference type="AlphaFoldDB" id="A0A418Q784"/>
<keyword evidence="5 7" id="KW-0472">Membrane</keyword>
<feature type="transmembrane region" description="Helical" evidence="7">
    <location>
        <begin position="476"/>
        <end position="495"/>
    </location>
</feature>
<evidence type="ECO:0000256" key="3">
    <source>
        <dbReference type="ARBA" id="ARBA00022692"/>
    </source>
</evidence>
<feature type="transmembrane region" description="Helical" evidence="7">
    <location>
        <begin position="114"/>
        <end position="138"/>
    </location>
</feature>
<comment type="caution">
    <text evidence="8">The sequence shown here is derived from an EMBL/GenBank/DDBJ whole genome shotgun (WGS) entry which is preliminary data.</text>
</comment>
<dbReference type="InterPro" id="IPR044644">
    <property type="entry name" value="DinF-like"/>
</dbReference>
<evidence type="ECO:0000256" key="6">
    <source>
        <dbReference type="SAM" id="MobiDB-lite"/>
    </source>
</evidence>
<dbReference type="CDD" id="cd13136">
    <property type="entry name" value="MATE_DinF_like"/>
    <property type="match status" value="1"/>
</dbReference>
<comment type="similarity">
    <text evidence="2">Belongs to the multi antimicrobial extrusion (MATE) (TC 2.A.66.1) family.</text>
</comment>
<dbReference type="GO" id="GO:0015297">
    <property type="term" value="F:antiporter activity"/>
    <property type="evidence" value="ECO:0007669"/>
    <property type="project" value="InterPro"/>
</dbReference>
<feature type="transmembrane region" description="Helical" evidence="7">
    <location>
        <begin position="230"/>
        <end position="248"/>
    </location>
</feature>
<feature type="transmembrane region" description="Helical" evidence="7">
    <location>
        <begin position="379"/>
        <end position="400"/>
    </location>
</feature>
<gene>
    <name evidence="8" type="ORF">D3M95_06645</name>
</gene>
<evidence type="ECO:0000313" key="8">
    <source>
        <dbReference type="EMBL" id="RIX34972.1"/>
    </source>
</evidence>
<feature type="transmembrane region" description="Helical" evidence="7">
    <location>
        <begin position="307"/>
        <end position="325"/>
    </location>
</feature>
<feature type="compositionally biased region" description="Basic and acidic residues" evidence="6">
    <location>
        <begin position="49"/>
        <end position="61"/>
    </location>
</feature>
<reference evidence="8 9" key="1">
    <citation type="submission" date="2018-09" db="EMBL/GenBank/DDBJ databases">
        <title>Optimization and identification of Corynebacterium falsenii FN1-14 from fish paste.</title>
        <authorList>
            <person name="Daroonpunt R."/>
            <person name="Tanasupawat S."/>
        </authorList>
    </citation>
    <scope>NUCLEOTIDE SEQUENCE [LARGE SCALE GENOMIC DNA]</scope>
    <source>
        <strain evidence="8 9">FN1-14</strain>
    </source>
</reference>
<feature type="compositionally biased region" description="Low complexity" evidence="6">
    <location>
        <begin position="15"/>
        <end position="36"/>
    </location>
</feature>